<feature type="region of interest" description="Disordered" evidence="1">
    <location>
        <begin position="45"/>
        <end position="123"/>
    </location>
</feature>
<dbReference type="Gene3D" id="1.20.910.10">
    <property type="entry name" value="Heme oxygenase-like"/>
    <property type="match status" value="1"/>
</dbReference>
<dbReference type="SUPFAM" id="SSF48613">
    <property type="entry name" value="Heme oxygenase-like"/>
    <property type="match status" value="1"/>
</dbReference>
<dbReference type="AlphaFoldDB" id="A0A835WV39"/>
<reference evidence="2" key="1">
    <citation type="journal article" date="2020" name="bioRxiv">
        <title>Comparative genomics of Chlamydomonas.</title>
        <authorList>
            <person name="Craig R.J."/>
            <person name="Hasan A.R."/>
            <person name="Ness R.W."/>
            <person name="Keightley P.D."/>
        </authorList>
    </citation>
    <scope>NUCLEOTIDE SEQUENCE</scope>
    <source>
        <strain evidence="2">CCAP 11/173</strain>
    </source>
</reference>
<feature type="region of interest" description="Disordered" evidence="1">
    <location>
        <begin position="1"/>
        <end position="30"/>
    </location>
</feature>
<keyword evidence="3" id="KW-1185">Reference proteome</keyword>
<organism evidence="2 3">
    <name type="scientific">Chlamydomonas schloesseri</name>
    <dbReference type="NCBI Taxonomy" id="2026947"/>
    <lineage>
        <taxon>Eukaryota</taxon>
        <taxon>Viridiplantae</taxon>
        <taxon>Chlorophyta</taxon>
        <taxon>core chlorophytes</taxon>
        <taxon>Chlorophyceae</taxon>
        <taxon>CS clade</taxon>
        <taxon>Chlamydomonadales</taxon>
        <taxon>Chlamydomonadaceae</taxon>
        <taxon>Chlamydomonas</taxon>
    </lineage>
</organism>
<feature type="compositionally biased region" description="Low complexity" evidence="1">
    <location>
        <begin position="91"/>
        <end position="123"/>
    </location>
</feature>
<gene>
    <name evidence="2" type="ORF">HYH02_000689</name>
</gene>
<comment type="caution">
    <text evidence="2">The sequence shown here is derived from an EMBL/GenBank/DDBJ whole genome shotgun (WGS) entry which is preliminary data.</text>
</comment>
<sequence>MQLTTINSLQRRLQPASSRRGNFTTAPRGVAGRSRIVPLLARAAASSDRAAGRSGSNDNGTSGSSSSASDPAARTLQRQRVVGRPTPRPATPAAAATAAGTSTHTNSSTSMSSATGAATSASPPAAAPAAMVFSSTSTYAQAAASSAAKAAAQISAANRSTEVAVWTSDTPLRRLPTSLTDPQHLAAAARRLPGYRSADVGGVVGELLAADGQPLDLAAAERAFLRLLAAPGLDGRVARFEAAAVEDLAAVERAAAAAAERAYGSLGNDGSPQAAACHTFLQRLLYRLNRLNHFWYDDLRLYDNERSAVLAALRERVECAWQRWEATAPEAGGGIGVGPEQYRRMTEEQLVEGVRARAAVDVDPQPPSPAALFVRDDMSLQGYRHLLAVGSLDGLVEASRQSRVCAGAANEVSTTVFKVLMEEYGGGKLSRKHSTFYASMMGQLGLDTRLEAWFDLLPWQWLAGANHNFLLTERRRHYLRYCGGLTYFEVNGPSVYRTYCAAAQRLGLPATGWGYWELHVREDERHGRQMVEEVAVPLIARYGAADGWEVLWGYDQEVALSGRAAAALVADIRAAEAEAEAEAGVVKA</sequence>
<evidence type="ECO:0000313" key="3">
    <source>
        <dbReference type="Proteomes" id="UP000613740"/>
    </source>
</evidence>
<evidence type="ECO:0000313" key="2">
    <source>
        <dbReference type="EMBL" id="KAG2454858.1"/>
    </source>
</evidence>
<dbReference type="OrthoDB" id="532858at2759"/>
<dbReference type="Pfam" id="PF14518">
    <property type="entry name" value="Haem_oxygenas_2"/>
    <property type="match status" value="1"/>
</dbReference>
<dbReference type="InterPro" id="IPR016084">
    <property type="entry name" value="Haem_Oase-like_multi-hlx"/>
</dbReference>
<accession>A0A835WV39</accession>
<feature type="compositionally biased region" description="Polar residues" evidence="1">
    <location>
        <begin position="1"/>
        <end position="25"/>
    </location>
</feature>
<proteinExistence type="predicted"/>
<dbReference type="EMBL" id="JAEHOD010000001">
    <property type="protein sequence ID" value="KAG2454858.1"/>
    <property type="molecule type" value="Genomic_DNA"/>
</dbReference>
<name>A0A835WV39_9CHLO</name>
<dbReference type="Proteomes" id="UP000613740">
    <property type="component" value="Unassembled WGS sequence"/>
</dbReference>
<feature type="compositionally biased region" description="Low complexity" evidence="1">
    <location>
        <begin position="45"/>
        <end position="75"/>
    </location>
</feature>
<dbReference type="SMART" id="SM01236">
    <property type="entry name" value="Haem_oxygenase_2"/>
    <property type="match status" value="1"/>
</dbReference>
<evidence type="ECO:0000256" key="1">
    <source>
        <dbReference type="SAM" id="MobiDB-lite"/>
    </source>
</evidence>
<protein>
    <submittedName>
        <fullName evidence="2">Uncharacterized protein</fullName>
    </submittedName>
</protein>